<evidence type="ECO:0000256" key="1">
    <source>
        <dbReference type="SAM" id="SignalP"/>
    </source>
</evidence>
<accession>B3QX18</accession>
<feature type="signal peptide" evidence="1">
    <location>
        <begin position="1"/>
        <end position="24"/>
    </location>
</feature>
<proteinExistence type="predicted"/>
<protein>
    <recommendedName>
        <fullName evidence="4">DUF4292 domain-containing protein</fullName>
    </recommendedName>
</protein>
<dbReference type="RefSeq" id="WP_012500910.1">
    <property type="nucleotide sequence ID" value="NC_011026.1"/>
</dbReference>
<dbReference type="eggNOG" id="ENOG5032VSN">
    <property type="taxonomic scope" value="Bacteria"/>
</dbReference>
<dbReference type="PROSITE" id="PS51257">
    <property type="entry name" value="PROKAR_LIPOPROTEIN"/>
    <property type="match status" value="1"/>
</dbReference>
<dbReference type="InterPro" id="IPR025634">
    <property type="entry name" value="DUF4292"/>
</dbReference>
<dbReference type="KEGG" id="cts:Ctha_2378"/>
<dbReference type="Proteomes" id="UP000001208">
    <property type="component" value="Chromosome"/>
</dbReference>
<keyword evidence="3" id="KW-1185">Reference proteome</keyword>
<dbReference type="HOGENOM" id="CLU_996360_0_0_10"/>
<dbReference type="Pfam" id="PF14125">
    <property type="entry name" value="DUF4292"/>
    <property type="match status" value="1"/>
</dbReference>
<organism evidence="2 3">
    <name type="scientific">Chloroherpeton thalassium (strain ATCC 35110 / GB-78)</name>
    <dbReference type="NCBI Taxonomy" id="517418"/>
    <lineage>
        <taxon>Bacteria</taxon>
        <taxon>Pseudomonadati</taxon>
        <taxon>Chlorobiota</taxon>
        <taxon>Chlorobiia</taxon>
        <taxon>Chlorobiales</taxon>
        <taxon>Chloroherpetonaceae</taxon>
        <taxon>Chloroherpeton</taxon>
    </lineage>
</organism>
<keyword evidence="1" id="KW-0732">Signal</keyword>
<name>B3QX18_CHLT3</name>
<sequence length="289" mass="31760">MLRNSLTRLLCVVLVFATLMSACSSSRTVSDVDLPGTQVSVDSAIERLLASISSPVDEIKTVDGNAEIWIKTPEMEQSLSCNIKVKRGEAIQIVGSVFFGITVLEALIREDSIFVHNLFSGQLLVGKNSAENLKKAMGLGVTFEQMTDAFIGIPSLNHASLGDIEQVTAEKGKVGLYLNHGGQLQAVVIDSSNKRIESIQMFNEDGKRAASANYKNFENLEVMKKMVALPKVIEFISYQNPVPANQPKNREIVVAYAEREINGRNFGFDFKVPKGASVINIDNMKRYVK</sequence>
<dbReference type="EMBL" id="CP001100">
    <property type="protein sequence ID" value="ACF14828.1"/>
    <property type="molecule type" value="Genomic_DNA"/>
</dbReference>
<evidence type="ECO:0000313" key="3">
    <source>
        <dbReference type="Proteomes" id="UP000001208"/>
    </source>
</evidence>
<reference evidence="2 3" key="1">
    <citation type="submission" date="2008-06" db="EMBL/GenBank/DDBJ databases">
        <title>Complete sequence of Chloroherpeton thalassium ATCC 35110.</title>
        <authorList>
            <consortium name="US DOE Joint Genome Institute"/>
            <person name="Lucas S."/>
            <person name="Copeland A."/>
            <person name="Lapidus A."/>
            <person name="Glavina del Rio T."/>
            <person name="Dalin E."/>
            <person name="Tice H."/>
            <person name="Bruce D."/>
            <person name="Goodwin L."/>
            <person name="Pitluck S."/>
            <person name="Schmutz J."/>
            <person name="Larimer F."/>
            <person name="Land M."/>
            <person name="Hauser L."/>
            <person name="Kyrpides N."/>
            <person name="Mikhailova N."/>
            <person name="Liu Z."/>
            <person name="Li T."/>
            <person name="Zhao F."/>
            <person name="Overmann J."/>
            <person name="Bryant D.A."/>
            <person name="Richardson P."/>
        </authorList>
    </citation>
    <scope>NUCLEOTIDE SEQUENCE [LARGE SCALE GENOMIC DNA]</scope>
    <source>
        <strain evidence="3">ATCC 35110 / GB-78</strain>
    </source>
</reference>
<dbReference type="AlphaFoldDB" id="B3QX18"/>
<evidence type="ECO:0000313" key="2">
    <source>
        <dbReference type="EMBL" id="ACF14828.1"/>
    </source>
</evidence>
<evidence type="ECO:0008006" key="4">
    <source>
        <dbReference type="Google" id="ProtNLM"/>
    </source>
</evidence>
<gene>
    <name evidence="2" type="ordered locus">Ctha_2378</name>
</gene>
<feature type="chain" id="PRO_5002795868" description="DUF4292 domain-containing protein" evidence="1">
    <location>
        <begin position="25"/>
        <end position="289"/>
    </location>
</feature>
<dbReference type="OrthoDB" id="594390at2"/>